<keyword evidence="9 14" id="KW-1133">Transmembrane helix</keyword>
<evidence type="ECO:0000256" key="9">
    <source>
        <dbReference type="ARBA" id="ARBA00022989"/>
    </source>
</evidence>
<dbReference type="InterPro" id="IPR005265">
    <property type="entry name" value="HemJ-like"/>
</dbReference>
<comment type="catalytic activity">
    <reaction evidence="13 14 15">
        <text>protoporphyrinogen IX + 3 A = protoporphyrin IX + 3 AH2</text>
        <dbReference type="Rhea" id="RHEA:62000"/>
        <dbReference type="ChEBI" id="CHEBI:13193"/>
        <dbReference type="ChEBI" id="CHEBI:17499"/>
        <dbReference type="ChEBI" id="CHEBI:57306"/>
        <dbReference type="ChEBI" id="CHEBI:57307"/>
    </reaction>
</comment>
<dbReference type="STRING" id="643674.PAEH1_04900"/>
<feature type="transmembrane region" description="Helical" evidence="14">
    <location>
        <begin position="56"/>
        <end position="74"/>
    </location>
</feature>
<dbReference type="EMBL" id="CP019697">
    <property type="protein sequence ID" value="AQS51072.1"/>
    <property type="molecule type" value="Genomic_DNA"/>
</dbReference>
<keyword evidence="7 14" id="KW-0812">Transmembrane</keyword>
<dbReference type="PANTHER" id="PTHR40255">
    <property type="entry name" value="UPF0093 MEMBRANE PROTEIN SLR1790"/>
    <property type="match status" value="1"/>
</dbReference>
<comment type="subcellular location">
    <subcellularLocation>
        <location evidence="1 14">Cell membrane</location>
        <topology evidence="1 14">Multi-pass membrane protein</topology>
    </subcellularLocation>
</comment>
<dbReference type="GO" id="GO:0006782">
    <property type="term" value="P:protoporphyrinogen IX biosynthetic process"/>
    <property type="evidence" value="ECO:0007669"/>
    <property type="project" value="UniProtKB-UniRule"/>
</dbReference>
<dbReference type="KEGG" id="phn:PAEH1_04900"/>
<organism evidence="16 17">
    <name type="scientific">Paenalcaligenes hominis</name>
    <dbReference type="NCBI Taxonomy" id="643674"/>
    <lineage>
        <taxon>Bacteria</taxon>
        <taxon>Pseudomonadati</taxon>
        <taxon>Pseudomonadota</taxon>
        <taxon>Betaproteobacteria</taxon>
        <taxon>Burkholderiales</taxon>
        <taxon>Alcaligenaceae</taxon>
        <taxon>Paenalcaligenes</taxon>
    </lineage>
</organism>
<feature type="transmembrane region" description="Helical" evidence="14">
    <location>
        <begin position="80"/>
        <end position="98"/>
    </location>
</feature>
<sequence>MAYLWVKVFHILMVTSWFAGLFYLPRIYVNLAQQSEPAAQTLLIGMAQRLFRFMKPLAILTVITGLILFLGFGVGKGMGWIHAKLLLVLALLIYHWHCGRILRLFKAGTNTKSHVYYRWYNEIPVLLLLLVLILVVIKPF</sequence>
<dbReference type="PIRSF" id="PIRSF004638">
    <property type="entry name" value="UCP004638"/>
    <property type="match status" value="1"/>
</dbReference>
<dbReference type="RefSeq" id="WP_077733627.1">
    <property type="nucleotide sequence ID" value="NZ_JBGJLN010000004.1"/>
</dbReference>
<evidence type="ECO:0000256" key="15">
    <source>
        <dbReference type="PIRNR" id="PIRNR004638"/>
    </source>
</evidence>
<evidence type="ECO:0000256" key="12">
    <source>
        <dbReference type="ARBA" id="ARBA00023136"/>
    </source>
</evidence>
<feature type="binding site" description="axial binding residue" evidence="14">
    <location>
        <position position="10"/>
    </location>
    <ligand>
        <name>heme</name>
        <dbReference type="ChEBI" id="CHEBI:30413"/>
    </ligand>
    <ligandPart>
        <name>Fe</name>
        <dbReference type="ChEBI" id="CHEBI:18248"/>
    </ligandPart>
</feature>
<keyword evidence="12 14" id="KW-0472">Membrane</keyword>
<dbReference type="GO" id="GO:0005886">
    <property type="term" value="C:plasma membrane"/>
    <property type="evidence" value="ECO:0007669"/>
    <property type="project" value="UniProtKB-SubCell"/>
</dbReference>
<evidence type="ECO:0000313" key="16">
    <source>
        <dbReference type="EMBL" id="AQS51072.1"/>
    </source>
</evidence>
<dbReference type="Pfam" id="PF03653">
    <property type="entry name" value="UPF0093"/>
    <property type="match status" value="1"/>
</dbReference>
<evidence type="ECO:0000256" key="5">
    <source>
        <dbReference type="ARBA" id="ARBA00022475"/>
    </source>
</evidence>
<dbReference type="PANTHER" id="PTHR40255:SF1">
    <property type="entry name" value="PROTOPORPHYRINOGEN IX OXIDASE"/>
    <property type="match status" value="1"/>
</dbReference>
<reference evidence="16 17" key="1">
    <citation type="submission" date="2017-01" db="EMBL/GenBank/DDBJ databases">
        <title>Complete Genome Sequence of Paenalcaligenes hominis, Isolated from a paraplegic Patient with neurogenic bladder.</title>
        <authorList>
            <person name="Mukhopadhyay R."/>
            <person name="Joaquin J."/>
            <person name="Hogue R."/>
            <person name="Kilaru A."/>
            <person name="Jospin G."/>
            <person name="Mars K."/>
            <person name="Eisen J.A."/>
            <person name="Chaturvedi V."/>
        </authorList>
    </citation>
    <scope>NUCLEOTIDE SEQUENCE [LARGE SCALE GENOMIC DNA]</scope>
    <source>
        <strain evidence="16 17">15S00501</strain>
    </source>
</reference>
<keyword evidence="8 14" id="KW-0479">Metal-binding</keyword>
<evidence type="ECO:0000256" key="8">
    <source>
        <dbReference type="ARBA" id="ARBA00022723"/>
    </source>
</evidence>
<dbReference type="Proteomes" id="UP000189369">
    <property type="component" value="Chromosome"/>
</dbReference>
<comment type="cofactor">
    <cofactor evidence="14 15">
        <name>heme b</name>
        <dbReference type="ChEBI" id="CHEBI:60344"/>
    </cofactor>
    <text evidence="14 15">Binds 1 heme b (iron(II)-protoporphyrin IX) group per subunit.</text>
</comment>
<evidence type="ECO:0000256" key="13">
    <source>
        <dbReference type="ARBA" id="ARBA00048390"/>
    </source>
</evidence>
<comment type="pathway">
    <text evidence="2 14 15">Porphyrin-containing compound metabolism; protoporphyrin-IX biosynthesis; protoporphyrin-IX from protoporphyrinogen-IX: step 1/1.</text>
</comment>
<keyword evidence="11 14" id="KW-0408">Iron</keyword>
<evidence type="ECO:0000313" key="17">
    <source>
        <dbReference type="Proteomes" id="UP000189369"/>
    </source>
</evidence>
<protein>
    <recommendedName>
        <fullName evidence="4 14">Protoporphyrinogen IX oxidase</fullName>
        <shortName evidence="14">PPO</shortName>
        <ecNumber evidence="14 15">1.3.99.-</ecNumber>
    </recommendedName>
</protein>
<dbReference type="UniPathway" id="UPA00251">
    <property type="reaction ID" value="UER00324"/>
</dbReference>
<proteinExistence type="inferred from homology"/>
<dbReference type="HAMAP" id="MF_02239">
    <property type="entry name" value="HemJ"/>
    <property type="match status" value="1"/>
</dbReference>
<feature type="transmembrane region" description="Helical" evidence="14">
    <location>
        <begin position="6"/>
        <end position="24"/>
    </location>
</feature>
<gene>
    <name evidence="16" type="ORF">PAEH1_04900</name>
</gene>
<dbReference type="AlphaFoldDB" id="A0A1U9JZ60"/>
<keyword evidence="6 14" id="KW-0349">Heme</keyword>
<evidence type="ECO:0000256" key="6">
    <source>
        <dbReference type="ARBA" id="ARBA00022617"/>
    </source>
</evidence>
<dbReference type="GO" id="GO:0046872">
    <property type="term" value="F:metal ion binding"/>
    <property type="evidence" value="ECO:0007669"/>
    <property type="project" value="UniProtKB-UniRule"/>
</dbReference>
<evidence type="ECO:0000256" key="11">
    <source>
        <dbReference type="ARBA" id="ARBA00023004"/>
    </source>
</evidence>
<comment type="similarity">
    <text evidence="3 14 15">Belongs to the HemJ family.</text>
</comment>
<evidence type="ECO:0000256" key="3">
    <source>
        <dbReference type="ARBA" id="ARBA00006501"/>
    </source>
</evidence>
<evidence type="ECO:0000256" key="1">
    <source>
        <dbReference type="ARBA" id="ARBA00004651"/>
    </source>
</evidence>
<keyword evidence="10 14" id="KW-0560">Oxidoreductase</keyword>
<evidence type="ECO:0000256" key="4">
    <source>
        <dbReference type="ARBA" id="ARBA00017504"/>
    </source>
</evidence>
<keyword evidence="5 14" id="KW-1003">Cell membrane</keyword>
<dbReference type="OrthoDB" id="9800824at2"/>
<name>A0A1U9JZ60_9BURK</name>
<evidence type="ECO:0000256" key="14">
    <source>
        <dbReference type="HAMAP-Rule" id="MF_02239"/>
    </source>
</evidence>
<evidence type="ECO:0000256" key="10">
    <source>
        <dbReference type="ARBA" id="ARBA00023002"/>
    </source>
</evidence>
<dbReference type="EC" id="1.3.99.-" evidence="14 15"/>
<feature type="transmembrane region" description="Helical" evidence="14">
    <location>
        <begin position="119"/>
        <end position="137"/>
    </location>
</feature>
<comment type="subunit">
    <text evidence="14">Homodimer.</text>
</comment>
<feature type="binding site" description="axial binding residue" evidence="14">
    <location>
        <position position="84"/>
    </location>
    <ligand>
        <name>heme</name>
        <dbReference type="ChEBI" id="CHEBI:30413"/>
    </ligand>
    <ligandPart>
        <name>Fe</name>
        <dbReference type="ChEBI" id="CHEBI:18248"/>
    </ligandPart>
</feature>
<evidence type="ECO:0000256" key="7">
    <source>
        <dbReference type="ARBA" id="ARBA00022692"/>
    </source>
</evidence>
<accession>A0A1U9JZ60</accession>
<dbReference type="GO" id="GO:0070818">
    <property type="term" value="F:protoporphyrinogen oxidase activity"/>
    <property type="evidence" value="ECO:0007669"/>
    <property type="project" value="UniProtKB-UniRule"/>
</dbReference>
<comment type="function">
    <text evidence="14 15">Catalyzes the oxidation of protoporphyrinogen IX to protoporphyrin IX.</text>
</comment>
<evidence type="ECO:0000256" key="2">
    <source>
        <dbReference type="ARBA" id="ARBA00005073"/>
    </source>
</evidence>